<keyword evidence="2" id="KW-1277">Toxin-antitoxin system</keyword>
<dbReference type="NCBIfam" id="TIGR02385">
    <property type="entry name" value="RelE_StbE"/>
    <property type="match status" value="1"/>
</dbReference>
<protein>
    <submittedName>
        <fullName evidence="3">Type II toxin-antitoxin system mRNA interferase toxin, RelE/StbE family</fullName>
    </submittedName>
</protein>
<evidence type="ECO:0000313" key="3">
    <source>
        <dbReference type="EMBL" id="PUF77726.1"/>
    </source>
</evidence>
<name>A0A315FVH4_SALET</name>
<dbReference type="Proteomes" id="UP000250700">
    <property type="component" value="Unassembled WGS sequence"/>
</dbReference>
<dbReference type="InterPro" id="IPR051803">
    <property type="entry name" value="TA_system_RelE-like_toxin"/>
</dbReference>
<sequence>MRLEWKPMALTDRENIMDYISQDNPQAAIDLDDEFETAAELACGNPDMYKPGRVKGTREVVVRPHYILVYQTTEEGVLTVLRVLHAARQWPPVR</sequence>
<organism evidence="3 4">
    <name type="scientific">Salmonella enterica I</name>
    <dbReference type="NCBI Taxonomy" id="59201"/>
    <lineage>
        <taxon>Bacteria</taxon>
        <taxon>Pseudomonadati</taxon>
        <taxon>Pseudomonadota</taxon>
        <taxon>Gammaproteobacteria</taxon>
        <taxon>Enterobacterales</taxon>
        <taxon>Enterobacteriaceae</taxon>
        <taxon>Salmonella</taxon>
    </lineage>
</organism>
<dbReference type="PANTHER" id="PTHR33755:SF6">
    <property type="entry name" value="PLASMID STABILIZATION SYSTEM PROTEIN"/>
    <property type="match status" value="1"/>
</dbReference>
<dbReference type="InterPro" id="IPR007712">
    <property type="entry name" value="RelE/ParE_toxin"/>
</dbReference>
<dbReference type="InterPro" id="IPR035093">
    <property type="entry name" value="RelE/ParE_toxin_dom_sf"/>
</dbReference>
<reference evidence="3 4" key="1">
    <citation type="submission" date="2018-04" db="EMBL/GenBank/DDBJ databases">
        <title>Whole genome sequencing of Salmonella enterica.</title>
        <authorList>
            <person name="Bell R."/>
        </authorList>
    </citation>
    <scope>NUCLEOTIDE SEQUENCE [LARGE SCALE GENOMIC DNA]</scope>
    <source>
        <strain evidence="3 4">CFSAN058603</strain>
    </source>
</reference>
<evidence type="ECO:0000256" key="2">
    <source>
        <dbReference type="ARBA" id="ARBA00022649"/>
    </source>
</evidence>
<gene>
    <name evidence="3" type="ORF">DAX91_22205</name>
</gene>
<dbReference type="PANTHER" id="PTHR33755">
    <property type="entry name" value="TOXIN PARE1-RELATED"/>
    <property type="match status" value="1"/>
</dbReference>
<dbReference type="AlphaFoldDB" id="A0A315FVH4"/>
<evidence type="ECO:0000256" key="1">
    <source>
        <dbReference type="ARBA" id="ARBA00006226"/>
    </source>
</evidence>
<dbReference type="Pfam" id="PF05016">
    <property type="entry name" value="ParE_toxin"/>
    <property type="match status" value="1"/>
</dbReference>
<comment type="similarity">
    <text evidence="1">Belongs to the RelE toxin family.</text>
</comment>
<dbReference type="Gene3D" id="3.30.2310.20">
    <property type="entry name" value="RelE-like"/>
    <property type="match status" value="1"/>
</dbReference>
<accession>A0A315FVH4</accession>
<comment type="caution">
    <text evidence="3">The sequence shown here is derived from an EMBL/GenBank/DDBJ whole genome shotgun (WGS) entry which is preliminary data.</text>
</comment>
<dbReference type="EMBL" id="QARU01000017">
    <property type="protein sequence ID" value="PUF77726.1"/>
    <property type="molecule type" value="Genomic_DNA"/>
</dbReference>
<proteinExistence type="inferred from homology"/>
<evidence type="ECO:0000313" key="4">
    <source>
        <dbReference type="Proteomes" id="UP000250700"/>
    </source>
</evidence>